<reference evidence="1 2" key="1">
    <citation type="submission" date="2017-12" db="EMBL/GenBank/DDBJ databases">
        <title>Genome Sequence of a Multidrug-Resistant Candida haemulonii Isolate from a Patient with Chronic Leg Ulcers in Israel.</title>
        <authorList>
            <person name="Chow N.A."/>
            <person name="Gade L."/>
            <person name="Batra D."/>
            <person name="Rowe L.A."/>
            <person name="Ben-Ami R."/>
            <person name="Loparev V.N."/>
            <person name="Litvintseva A.P."/>
        </authorList>
    </citation>
    <scope>NUCLEOTIDE SEQUENCE [LARGE SCALE GENOMIC DNA]</scope>
    <source>
        <strain evidence="1 2">B11899</strain>
    </source>
</reference>
<dbReference type="GO" id="GO:0033615">
    <property type="term" value="P:mitochondrial proton-transporting ATP synthase complex assembly"/>
    <property type="evidence" value="ECO:0007669"/>
    <property type="project" value="TreeGrafter"/>
</dbReference>
<dbReference type="PANTHER" id="PTHR28106:SF1">
    <property type="entry name" value="MITOCHONDRIAL ATPASE COMPLEX SUBUNIT ATP10"/>
    <property type="match status" value="1"/>
</dbReference>
<dbReference type="AlphaFoldDB" id="A0A2V1ATR4"/>
<evidence type="ECO:0008006" key="3">
    <source>
        <dbReference type="Google" id="ProtNLM"/>
    </source>
</evidence>
<dbReference type="RefSeq" id="XP_025342094.1">
    <property type="nucleotide sequence ID" value="XM_025483879.1"/>
</dbReference>
<dbReference type="EMBL" id="PKFO01000005">
    <property type="protein sequence ID" value="PVH21154.1"/>
    <property type="molecule type" value="Genomic_DNA"/>
</dbReference>
<dbReference type="Gene3D" id="3.40.30.10">
    <property type="entry name" value="Glutaredoxin"/>
    <property type="match status" value="1"/>
</dbReference>
<dbReference type="OrthoDB" id="17089at2759"/>
<dbReference type="PANTHER" id="PTHR28106">
    <property type="entry name" value="MITOCHONDRIAL ATPASE COMPLEX SUBUNIT ATP10"/>
    <property type="match status" value="1"/>
</dbReference>
<sequence length="283" mass="32234">MIQFRSFTSCAKQLQKSKVPQARFAKTFEESTKPALKKSQPITKPFGFENPVLLNDYIQTPILDTFSSGAREKRRKEIDYDLQHTPFYDSKSFHNTKGKIFSPPVSFFKQSKALYFPNFEGYTLLKNKRKLYDILKGKVTILSMSSTISGDKCTKSYLDEYLSGPGYQTFQEKYPQSQIVDINLPQSWVKGLFVSLAKSNIRKMTAPARHDLYFVLPTKLFPGAVKRTLKCDNGCSGYLYIIDETGKIRWATSGTADEEETSLLWRIMGALEKELTASNADKV</sequence>
<dbReference type="GeneID" id="37005452"/>
<dbReference type="STRING" id="45357.A0A2V1ATR4"/>
<accession>A0A2V1ATR4</accession>
<proteinExistence type="predicted"/>
<dbReference type="Pfam" id="PF05176">
    <property type="entry name" value="ATP-synt_10"/>
    <property type="match status" value="1"/>
</dbReference>
<evidence type="ECO:0000313" key="2">
    <source>
        <dbReference type="Proteomes" id="UP000244309"/>
    </source>
</evidence>
<dbReference type="InterPro" id="IPR007849">
    <property type="entry name" value="ATP10"/>
</dbReference>
<dbReference type="GO" id="GO:0005743">
    <property type="term" value="C:mitochondrial inner membrane"/>
    <property type="evidence" value="ECO:0007669"/>
    <property type="project" value="TreeGrafter"/>
</dbReference>
<protein>
    <recommendedName>
        <fullName evidence="3">Mitochondrial ATPase complex subunit ATP10</fullName>
    </recommendedName>
</protein>
<gene>
    <name evidence="1" type="ORF">CXQ85_000119</name>
</gene>
<dbReference type="Proteomes" id="UP000244309">
    <property type="component" value="Unassembled WGS sequence"/>
</dbReference>
<comment type="caution">
    <text evidence="1">The sequence shown here is derived from an EMBL/GenBank/DDBJ whole genome shotgun (WGS) entry which is preliminary data.</text>
</comment>
<dbReference type="VEuPathDB" id="FungiDB:CXQ85_000119"/>
<keyword evidence="2" id="KW-1185">Reference proteome</keyword>
<evidence type="ECO:0000313" key="1">
    <source>
        <dbReference type="EMBL" id="PVH21154.1"/>
    </source>
</evidence>
<name>A0A2V1ATR4_9ASCO</name>
<organism evidence="1 2">
    <name type="scientific">Candidozyma haemuli</name>
    <dbReference type="NCBI Taxonomy" id="45357"/>
    <lineage>
        <taxon>Eukaryota</taxon>
        <taxon>Fungi</taxon>
        <taxon>Dikarya</taxon>
        <taxon>Ascomycota</taxon>
        <taxon>Saccharomycotina</taxon>
        <taxon>Pichiomycetes</taxon>
        <taxon>Metschnikowiaceae</taxon>
        <taxon>Candidozyma</taxon>
    </lineage>
</organism>